<evidence type="ECO:0000259" key="1">
    <source>
        <dbReference type="Pfam" id="PF05050"/>
    </source>
</evidence>
<gene>
    <name evidence="2" type="ORF">K7G82_00740</name>
</gene>
<dbReference type="GO" id="GO:0008168">
    <property type="term" value="F:methyltransferase activity"/>
    <property type="evidence" value="ECO:0007669"/>
    <property type="project" value="UniProtKB-KW"/>
</dbReference>
<accession>A0ABS7PHM7</accession>
<evidence type="ECO:0000313" key="3">
    <source>
        <dbReference type="Proteomes" id="UP000706039"/>
    </source>
</evidence>
<keyword evidence="3" id="KW-1185">Reference proteome</keyword>
<organism evidence="2 3">
    <name type="scientific">Sphingomonas colocasiae</name>
    <dbReference type="NCBI Taxonomy" id="1848973"/>
    <lineage>
        <taxon>Bacteria</taxon>
        <taxon>Pseudomonadati</taxon>
        <taxon>Pseudomonadota</taxon>
        <taxon>Alphaproteobacteria</taxon>
        <taxon>Sphingomonadales</taxon>
        <taxon>Sphingomonadaceae</taxon>
        <taxon>Sphingomonas</taxon>
    </lineage>
</organism>
<evidence type="ECO:0000313" key="2">
    <source>
        <dbReference type="EMBL" id="MBY8820796.1"/>
    </source>
</evidence>
<proteinExistence type="predicted"/>
<dbReference type="InterPro" id="IPR052514">
    <property type="entry name" value="SAM-dependent_MTase"/>
</dbReference>
<reference evidence="2 3" key="1">
    <citation type="submission" date="2021-08" db="EMBL/GenBank/DDBJ databases">
        <authorList>
            <person name="Tuo L."/>
        </authorList>
    </citation>
    <scope>NUCLEOTIDE SEQUENCE [LARGE SCALE GENOMIC DNA]</scope>
    <source>
        <strain evidence="2 3">JCM 31229</strain>
    </source>
</reference>
<dbReference type="SUPFAM" id="SSF53335">
    <property type="entry name" value="S-adenosyl-L-methionine-dependent methyltransferases"/>
    <property type="match status" value="1"/>
</dbReference>
<keyword evidence="2" id="KW-0489">Methyltransferase</keyword>
<name>A0ABS7PHM7_9SPHN</name>
<comment type="caution">
    <text evidence="2">The sequence shown here is derived from an EMBL/GenBank/DDBJ whole genome shotgun (WGS) entry which is preliminary data.</text>
</comment>
<dbReference type="InterPro" id="IPR006342">
    <property type="entry name" value="FkbM_mtfrase"/>
</dbReference>
<dbReference type="PANTHER" id="PTHR34203:SF15">
    <property type="entry name" value="SLL1173 PROTEIN"/>
    <property type="match status" value="1"/>
</dbReference>
<keyword evidence="2" id="KW-0808">Transferase</keyword>
<protein>
    <submittedName>
        <fullName evidence="2">FkbM family methyltransferase</fullName>
    </submittedName>
</protein>
<dbReference type="Proteomes" id="UP000706039">
    <property type="component" value="Unassembled WGS sequence"/>
</dbReference>
<dbReference type="InterPro" id="IPR029063">
    <property type="entry name" value="SAM-dependent_MTases_sf"/>
</dbReference>
<sequence>MSVKQLPSSPLKGLLSRKAIESSSSAGRLLARLGLRAVAPFGADSIVFDAGGYSMLLPVSHPLPRYWRGFPNYDRALPRLVRSLSALTQSKEFVIVDIGANVGDTAVALLQHPATFVVAIEGNDAFLPHLRQNLSAFTNRSAIIERFIGPKTAESFVVETCNGTAKLIHADDGVESSVDMIGLDEALALSNKDDIDLIKIDTDGFDIQIIMNSLAMLNSSNIPIFFEFDPNLAKPVTGDAWIIFDTLLDIGYSYGIAYVNTGEILRCFRVNDQAAIDEMRAFLSSATPSAYLDLIMFKDVTRFDHARASELAHFTGIDTQFLIIPQ</sequence>
<dbReference type="RefSeq" id="WP_222987906.1">
    <property type="nucleotide sequence ID" value="NZ_JAINVV010000001.1"/>
</dbReference>
<dbReference type="Gene3D" id="3.40.50.150">
    <property type="entry name" value="Vaccinia Virus protein VP39"/>
    <property type="match status" value="1"/>
</dbReference>
<dbReference type="GO" id="GO:0032259">
    <property type="term" value="P:methylation"/>
    <property type="evidence" value="ECO:0007669"/>
    <property type="project" value="UniProtKB-KW"/>
</dbReference>
<dbReference type="Pfam" id="PF05050">
    <property type="entry name" value="Methyltransf_21"/>
    <property type="match status" value="1"/>
</dbReference>
<feature type="domain" description="Methyltransferase FkbM" evidence="1">
    <location>
        <begin position="97"/>
        <end position="217"/>
    </location>
</feature>
<dbReference type="EMBL" id="JAINVV010000001">
    <property type="protein sequence ID" value="MBY8820796.1"/>
    <property type="molecule type" value="Genomic_DNA"/>
</dbReference>
<dbReference type="PANTHER" id="PTHR34203">
    <property type="entry name" value="METHYLTRANSFERASE, FKBM FAMILY PROTEIN"/>
    <property type="match status" value="1"/>
</dbReference>
<dbReference type="NCBIfam" id="TIGR01444">
    <property type="entry name" value="fkbM_fam"/>
    <property type="match status" value="1"/>
</dbReference>